<dbReference type="GO" id="GO:0032955">
    <property type="term" value="P:regulation of division septum assembly"/>
    <property type="evidence" value="ECO:0007669"/>
    <property type="project" value="TreeGrafter"/>
</dbReference>
<feature type="compositionally biased region" description="Pro residues" evidence="1">
    <location>
        <begin position="11"/>
        <end position="22"/>
    </location>
</feature>
<dbReference type="PROSITE" id="PS00741">
    <property type="entry name" value="DH_1"/>
    <property type="match status" value="1"/>
</dbReference>
<dbReference type="InterPro" id="IPR051492">
    <property type="entry name" value="Dynamin-Rho_GEF"/>
</dbReference>
<organism evidence="3 4">
    <name type="scientific">Neolecta irregularis (strain DAH-3)</name>
    <dbReference type="NCBI Taxonomy" id="1198029"/>
    <lineage>
        <taxon>Eukaryota</taxon>
        <taxon>Fungi</taxon>
        <taxon>Dikarya</taxon>
        <taxon>Ascomycota</taxon>
        <taxon>Taphrinomycotina</taxon>
        <taxon>Neolectales</taxon>
        <taxon>Neolectaceae</taxon>
        <taxon>Neolecta</taxon>
    </lineage>
</organism>
<gene>
    <name evidence="3" type="ORF">NEOLI_000919</name>
</gene>
<proteinExistence type="predicted"/>
<dbReference type="GO" id="GO:0031991">
    <property type="term" value="P:regulation of actomyosin contractile ring contraction"/>
    <property type="evidence" value="ECO:0007669"/>
    <property type="project" value="TreeGrafter"/>
</dbReference>
<feature type="domain" description="DH" evidence="2">
    <location>
        <begin position="134"/>
        <end position="322"/>
    </location>
</feature>
<dbReference type="SUPFAM" id="SSF48065">
    <property type="entry name" value="DBL homology domain (DH-domain)"/>
    <property type="match status" value="1"/>
</dbReference>
<dbReference type="Pfam" id="PF00621">
    <property type="entry name" value="RhoGEF"/>
    <property type="match status" value="1"/>
</dbReference>
<dbReference type="OMA" id="HREYNIA"/>
<name>A0A1U7LW96_NEOID</name>
<dbReference type="GO" id="GO:0035556">
    <property type="term" value="P:intracellular signal transduction"/>
    <property type="evidence" value="ECO:0007669"/>
    <property type="project" value="InterPro"/>
</dbReference>
<dbReference type="PROSITE" id="PS50010">
    <property type="entry name" value="DH_2"/>
    <property type="match status" value="1"/>
</dbReference>
<dbReference type="STRING" id="1198029.A0A1U7LW96"/>
<evidence type="ECO:0000313" key="3">
    <source>
        <dbReference type="EMBL" id="OLL26843.1"/>
    </source>
</evidence>
<comment type="caution">
    <text evidence="3">The sequence shown here is derived from an EMBL/GenBank/DDBJ whole genome shotgun (WGS) entry which is preliminary data.</text>
</comment>
<dbReference type="EMBL" id="LXFE01000143">
    <property type="protein sequence ID" value="OLL26843.1"/>
    <property type="molecule type" value="Genomic_DNA"/>
</dbReference>
<protein>
    <submittedName>
        <fullName evidence="3">Dynamin-binding protein</fullName>
    </submittedName>
</protein>
<dbReference type="PANTHER" id="PTHR22834:SF20">
    <property type="entry name" value="SH3 DOMAIN-CONTAINING PROTEIN"/>
    <property type="match status" value="1"/>
</dbReference>
<dbReference type="CDD" id="cd00160">
    <property type="entry name" value="RhoGEF"/>
    <property type="match status" value="1"/>
</dbReference>
<dbReference type="InterPro" id="IPR001331">
    <property type="entry name" value="GDS_CDC24_CS"/>
</dbReference>
<evidence type="ECO:0000256" key="1">
    <source>
        <dbReference type="SAM" id="MobiDB-lite"/>
    </source>
</evidence>
<feature type="region of interest" description="Disordered" evidence="1">
    <location>
        <begin position="104"/>
        <end position="129"/>
    </location>
</feature>
<dbReference type="SUPFAM" id="SSF103657">
    <property type="entry name" value="BAR/IMD domain-like"/>
    <property type="match status" value="1"/>
</dbReference>
<dbReference type="OrthoDB" id="10256089at2759"/>
<dbReference type="GO" id="GO:0005737">
    <property type="term" value="C:cytoplasm"/>
    <property type="evidence" value="ECO:0007669"/>
    <property type="project" value="TreeGrafter"/>
</dbReference>
<keyword evidence="4" id="KW-1185">Reference proteome</keyword>
<evidence type="ECO:0000259" key="2">
    <source>
        <dbReference type="PROSITE" id="PS50010"/>
    </source>
</evidence>
<dbReference type="AlphaFoldDB" id="A0A1U7LW96"/>
<dbReference type="InterPro" id="IPR000219">
    <property type="entry name" value="DH_dom"/>
</dbReference>
<dbReference type="InterPro" id="IPR035899">
    <property type="entry name" value="DBL_dom_sf"/>
</dbReference>
<dbReference type="SMART" id="SM00325">
    <property type="entry name" value="RhoGEF"/>
    <property type="match status" value="1"/>
</dbReference>
<dbReference type="CDD" id="cd00174">
    <property type="entry name" value="SH3"/>
    <property type="match status" value="1"/>
</dbReference>
<dbReference type="InterPro" id="IPR027267">
    <property type="entry name" value="AH/BAR_dom_sf"/>
</dbReference>
<dbReference type="Gene3D" id="1.20.1270.60">
    <property type="entry name" value="Arfaptin homology (AH) domain/BAR domain"/>
    <property type="match status" value="1"/>
</dbReference>
<feature type="region of interest" description="Disordered" evidence="1">
    <location>
        <begin position="1"/>
        <end position="57"/>
    </location>
</feature>
<dbReference type="Proteomes" id="UP000186594">
    <property type="component" value="Unassembled WGS sequence"/>
</dbReference>
<evidence type="ECO:0000313" key="4">
    <source>
        <dbReference type="Proteomes" id="UP000186594"/>
    </source>
</evidence>
<dbReference type="PANTHER" id="PTHR22834">
    <property type="entry name" value="NUCLEAR FUSION PROTEIN FUS2"/>
    <property type="match status" value="1"/>
</dbReference>
<accession>A0A1U7LW96</accession>
<dbReference type="GO" id="GO:0005085">
    <property type="term" value="F:guanyl-nucleotide exchange factor activity"/>
    <property type="evidence" value="ECO:0007669"/>
    <property type="project" value="InterPro"/>
</dbReference>
<dbReference type="Gene3D" id="1.20.900.10">
    <property type="entry name" value="Dbl homology (DH) domain"/>
    <property type="match status" value="1"/>
</dbReference>
<reference evidence="3 4" key="1">
    <citation type="submission" date="2016-04" db="EMBL/GenBank/DDBJ databases">
        <title>Evolutionary innovation and constraint leading to complex multicellularity in the Ascomycota.</title>
        <authorList>
            <person name="Cisse O."/>
            <person name="Nguyen A."/>
            <person name="Hewitt D.A."/>
            <person name="Jedd G."/>
            <person name="Stajich J.E."/>
        </authorList>
    </citation>
    <scope>NUCLEOTIDE SEQUENCE [LARGE SCALE GENOMIC DNA]</scope>
    <source>
        <strain evidence="3 4">DAH-3</strain>
    </source>
</reference>
<sequence length="766" mass="86597">MQSAGSLQSPPIRPPRPAPPVAVPGASSLRGNAPPTLDDILRRFNSPAPASPTPPLIPELNLAPDFSAKRASIAAALARPQASRKSLLFDPVLLPRFRFPPAGSLAPDSRIPPRHLHSSSQSPLQDHEAKRLKRRAHLIRELVDTEISFCQDLELIETVYKLGASDCKPLKQEDSEILFANSSKILQFSRSLLQQLQPQDHSTEPDILTLNIGFIFGKNMMDIEKVYSKYCKHHEQSIERLHKLKANEDVRKWLEMCQANSAGRTTAWDLDSLLIKPVQRVLKYPLLLMQILEITHISHSDYVALDLAAKEITLVADRINEIKKRKDIVDKVVGRRKTEADFRRGLHKSLSRRAEKIRQTVGLSQAHQDPVYLALSLRFTAQIDRLQNLIRNIESWISSLKDHLEQVVAFSIVLDEWVNLSPLNDRKMRSRWKSFRIIVDDMVTTQLSSLGESVHNDVLAPLEVLYSLHEVPAHVISKHDIKFLDHNRAKAFRGRGEVADKILEASSEDYLALHASLLDELPKFFALSRRMVDVSITEFAMAQAKWYCGWADRLKDVFPDGRGAKFVLKEISEHFHREYNIATQQMNELDLFNKPQLTAPLFASPLTPAPSISTDDEERRFFRLRMRPSESRERQQIREDLVDYPKLCSISNLTPRLSPYSAHKPPRCANSEATTSYSSISQDCLNSSTSTWASQSSLFQATCTTKHTGNPILDRGFPHLSFTTGEVFDIYARSGDGFLLARIADSEQVGWIPECDCVILSNSQVN</sequence>